<evidence type="ECO:0000259" key="5">
    <source>
        <dbReference type="Pfam" id="PF02782"/>
    </source>
</evidence>
<proteinExistence type="inferred from homology"/>
<dbReference type="RefSeq" id="WP_227707624.1">
    <property type="nucleotide sequence ID" value="NZ_JAJEQX010000013.1"/>
</dbReference>
<feature type="domain" description="Carbohydrate kinase FGGY N-terminal" evidence="4">
    <location>
        <begin position="12"/>
        <end position="257"/>
    </location>
</feature>
<dbReference type="PANTHER" id="PTHR43095:SF2">
    <property type="entry name" value="GLUCONOKINASE"/>
    <property type="match status" value="1"/>
</dbReference>
<dbReference type="PIRSF" id="PIRSF000538">
    <property type="entry name" value="GlpK"/>
    <property type="match status" value="1"/>
</dbReference>
<evidence type="ECO:0000259" key="4">
    <source>
        <dbReference type="Pfam" id="PF00370"/>
    </source>
</evidence>
<accession>A0ABS8FWZ8</accession>
<evidence type="ECO:0000256" key="3">
    <source>
        <dbReference type="ARBA" id="ARBA00022777"/>
    </source>
</evidence>
<dbReference type="PANTHER" id="PTHR43095">
    <property type="entry name" value="SUGAR KINASE"/>
    <property type="match status" value="1"/>
</dbReference>
<gene>
    <name evidence="6" type="ORF">LKD70_08640</name>
</gene>
<dbReference type="Pfam" id="PF00370">
    <property type="entry name" value="FGGY_N"/>
    <property type="match status" value="1"/>
</dbReference>
<dbReference type="InterPro" id="IPR050406">
    <property type="entry name" value="FGGY_Carb_Kinase"/>
</dbReference>
<dbReference type="SUPFAM" id="SSF53067">
    <property type="entry name" value="Actin-like ATPase domain"/>
    <property type="match status" value="2"/>
</dbReference>
<name>A0ABS8FWZ8_9FIRM</name>
<feature type="domain" description="Carbohydrate kinase FGGY C-terminal" evidence="5">
    <location>
        <begin position="299"/>
        <end position="461"/>
    </location>
</feature>
<dbReference type="InterPro" id="IPR018484">
    <property type="entry name" value="FGGY_N"/>
</dbReference>
<comment type="caution">
    <text evidence="6">The sequence shown here is derived from an EMBL/GenBank/DDBJ whole genome shotgun (WGS) entry which is preliminary data.</text>
</comment>
<keyword evidence="3 6" id="KW-0418">Kinase</keyword>
<evidence type="ECO:0000313" key="7">
    <source>
        <dbReference type="Proteomes" id="UP001198151"/>
    </source>
</evidence>
<evidence type="ECO:0000313" key="6">
    <source>
        <dbReference type="EMBL" id="MCC2254483.1"/>
    </source>
</evidence>
<protein>
    <submittedName>
        <fullName evidence="6">FGGY-family carbohydrate kinase</fullName>
    </submittedName>
</protein>
<reference evidence="6 7" key="1">
    <citation type="submission" date="2021-10" db="EMBL/GenBank/DDBJ databases">
        <title>Anaerobic single-cell dispensing facilitates the cultivation of human gut bacteria.</title>
        <authorList>
            <person name="Afrizal A."/>
        </authorList>
    </citation>
    <scope>NUCLEOTIDE SEQUENCE [LARGE SCALE GENOMIC DNA]</scope>
    <source>
        <strain evidence="6 7">CLA-AA-H200</strain>
    </source>
</reference>
<dbReference type="Pfam" id="PF02782">
    <property type="entry name" value="FGGY_C"/>
    <property type="match status" value="1"/>
</dbReference>
<dbReference type="GO" id="GO:0016301">
    <property type="term" value="F:kinase activity"/>
    <property type="evidence" value="ECO:0007669"/>
    <property type="project" value="UniProtKB-KW"/>
</dbReference>
<dbReference type="Proteomes" id="UP001198151">
    <property type="component" value="Unassembled WGS sequence"/>
</dbReference>
<organism evidence="6 7">
    <name type="scientific">Ruminococcus turbiniformis</name>
    <dbReference type="NCBI Taxonomy" id="2881258"/>
    <lineage>
        <taxon>Bacteria</taxon>
        <taxon>Bacillati</taxon>
        <taxon>Bacillota</taxon>
        <taxon>Clostridia</taxon>
        <taxon>Eubacteriales</taxon>
        <taxon>Oscillospiraceae</taxon>
        <taxon>Ruminococcus</taxon>
    </lineage>
</organism>
<dbReference type="CDD" id="cd07773">
    <property type="entry name" value="ASKHA_NBD_FGGY_FK"/>
    <property type="match status" value="1"/>
</dbReference>
<keyword evidence="7" id="KW-1185">Reference proteome</keyword>
<keyword evidence="2" id="KW-0808">Transferase</keyword>
<dbReference type="InterPro" id="IPR043129">
    <property type="entry name" value="ATPase_NBD"/>
</dbReference>
<dbReference type="Gene3D" id="3.30.420.40">
    <property type="match status" value="2"/>
</dbReference>
<dbReference type="InterPro" id="IPR000577">
    <property type="entry name" value="Carb_kinase_FGGY"/>
</dbReference>
<dbReference type="EMBL" id="JAJEQX010000013">
    <property type="protein sequence ID" value="MCC2254483.1"/>
    <property type="molecule type" value="Genomic_DNA"/>
</dbReference>
<dbReference type="InterPro" id="IPR018485">
    <property type="entry name" value="FGGY_C"/>
</dbReference>
<evidence type="ECO:0000256" key="2">
    <source>
        <dbReference type="ARBA" id="ARBA00022679"/>
    </source>
</evidence>
<comment type="similarity">
    <text evidence="1">Belongs to the FGGY kinase family.</text>
</comment>
<evidence type="ECO:0000256" key="1">
    <source>
        <dbReference type="ARBA" id="ARBA00009156"/>
    </source>
</evidence>
<sequence length="514" mass="56746">MTGGENEIMTLLMGLDLGTTALKIALFDNTGKLLAVSTQEYSLITPAVNFVEEDVEVYWTAFKDGLNDLKSQYPIKEEDQISMAISAQGETLICIDSEGNPLRNAIVWMDNRAGEEAEELRARFGDETCYKVTGQVSFEPCWPASKILWLKKHEEDIFNRTYKFLLIEDYFIYRMTGCFAAEGSLVCSTTYWNITTKKYWPEMLECLGIREDQLPPVLESGEIVGTMNPEIMEELGLNAQSVIVCTGALDQAAGAIGVGNVHEGMFSENIGSALAICVPVSRPVFDPNRKMPLHYFAIPDMYMMHTFTTGGMALRWFRDKFCGDEMAIEQLSDVSAYALLDKEAESVPAGAEGLVMLPHLSGSLAPDVNAKAKGVWFGFTLKHTKAHFVRAVFEAVGYTLKRNIDALADMGIHVDEVRSLGGGSRSAVWSQIKSDITGKRMLTTKSKEAACLGVALLAGKATGVFKDIDSAADGMVEIKSVFEPDKENEKAYAEGYDMYRNLFADLADCFEKTK</sequence>